<evidence type="ECO:0000256" key="1">
    <source>
        <dbReference type="ARBA" id="ARBA00004651"/>
    </source>
</evidence>
<feature type="transmembrane region" description="Helical" evidence="8">
    <location>
        <begin position="190"/>
        <end position="207"/>
    </location>
</feature>
<evidence type="ECO:0000259" key="9">
    <source>
        <dbReference type="Pfam" id="PF00361"/>
    </source>
</evidence>
<feature type="transmembrane region" description="Helical" evidence="8">
    <location>
        <begin position="407"/>
        <end position="424"/>
    </location>
</feature>
<feature type="transmembrane region" description="Helical" evidence="8">
    <location>
        <begin position="129"/>
        <end position="151"/>
    </location>
</feature>
<feature type="transmembrane region" description="Helical" evidence="8">
    <location>
        <begin position="323"/>
        <end position="345"/>
    </location>
</feature>
<feature type="transmembrane region" description="Helical" evidence="8">
    <location>
        <begin position="237"/>
        <end position="263"/>
    </location>
</feature>
<keyword evidence="6 8" id="KW-0472">Membrane</keyword>
<feature type="domain" description="NADH:quinone oxidoreductase/Mrp antiporter transmembrane" evidence="9">
    <location>
        <begin position="65"/>
        <end position="314"/>
    </location>
</feature>
<feature type="transmembrane region" description="Helical" evidence="8">
    <location>
        <begin position="45"/>
        <end position="63"/>
    </location>
</feature>
<sequence>MALLWQQFLASFSFESYFPLLAEVGVILTLITALAAWNYIKEYKFWYYILTLIYLISTVVVILTTDWFFFLFAWEMVTLTTTFLLAWSSWKLVKQYFVIQFTGSSILLFAALAANALGYTEIAAIDSVLLQFVLIIGMATKSGIFIFHFWLPPIHSEAPSPVSAILSGWVVKLGYIFLLKIIPIESGNTMLYLLGIAMVVYGGWQAVRSADLKIMLAYSTVSQLGFIALAIGTGGELAFLGAVLFIIAHGFAKTTLFITSGILQREYGSRVVYDFKGAIFKRPLTSLAVIISFLSLAGLVFSAGYNAKYLISSAQLPGLLTKVVFFGFALISAIYSLRILYWIFIVDEDYSNFADKLKKALNSYQIYSTDILAILFGTLGVLIVAFWPEMPGDMLEYLVDYDFNIIAGVRDSIIYILLAVYLIHNNAGFKVKVRDHLSLERYLRSALDFIFSMSRKNVKFDTDKIFETVFYNTIFNTSKKIHDFFYQDLTIQLLWIPVFLSILLLWQQIYSYF</sequence>
<dbReference type="GO" id="GO:0008137">
    <property type="term" value="F:NADH dehydrogenase (ubiquinone) activity"/>
    <property type="evidence" value="ECO:0007669"/>
    <property type="project" value="InterPro"/>
</dbReference>
<dbReference type="PANTHER" id="PTHR42682:SF4">
    <property type="entry name" value="NADH-UBIQUINONE_PLASTOQUINONE"/>
    <property type="match status" value="1"/>
</dbReference>
<dbReference type="Pfam" id="PF00361">
    <property type="entry name" value="Proton_antipo_M"/>
    <property type="match status" value="1"/>
</dbReference>
<feature type="transmembrane region" description="Helical" evidence="8">
    <location>
        <begin position="69"/>
        <end position="90"/>
    </location>
</feature>
<evidence type="ECO:0000256" key="8">
    <source>
        <dbReference type="SAM" id="Phobius"/>
    </source>
</evidence>
<feature type="transmembrane region" description="Helical" evidence="8">
    <location>
        <begin position="20"/>
        <end position="40"/>
    </location>
</feature>
<dbReference type="GO" id="GO:0042773">
    <property type="term" value="P:ATP synthesis coupled electron transport"/>
    <property type="evidence" value="ECO:0007669"/>
    <property type="project" value="InterPro"/>
</dbReference>
<comment type="caution">
    <text evidence="10">The sequence shown here is derived from an EMBL/GenBank/DDBJ whole genome shotgun (WGS) entry which is preliminary data.</text>
</comment>
<dbReference type="GO" id="GO:0016491">
    <property type="term" value="F:oxidoreductase activity"/>
    <property type="evidence" value="ECO:0007669"/>
    <property type="project" value="UniProtKB-KW"/>
</dbReference>
<dbReference type="PANTHER" id="PTHR42682">
    <property type="entry name" value="HYDROGENASE-4 COMPONENT F"/>
    <property type="match status" value="1"/>
</dbReference>
<dbReference type="Proteomes" id="UP001199296">
    <property type="component" value="Unassembled WGS sequence"/>
</dbReference>
<feature type="transmembrane region" description="Helical" evidence="8">
    <location>
        <begin position="366"/>
        <end position="387"/>
    </location>
</feature>
<evidence type="ECO:0000256" key="6">
    <source>
        <dbReference type="ARBA" id="ARBA00023136"/>
    </source>
</evidence>
<evidence type="ECO:0000313" key="11">
    <source>
        <dbReference type="Proteomes" id="UP001199296"/>
    </source>
</evidence>
<proteinExistence type="predicted"/>
<dbReference type="InterPro" id="IPR052175">
    <property type="entry name" value="ComplexI-like_HydComp"/>
</dbReference>
<feature type="transmembrane region" description="Helical" evidence="8">
    <location>
        <begin position="163"/>
        <end position="184"/>
    </location>
</feature>
<dbReference type="GO" id="GO:0005886">
    <property type="term" value="C:plasma membrane"/>
    <property type="evidence" value="ECO:0007669"/>
    <property type="project" value="UniProtKB-SubCell"/>
</dbReference>
<keyword evidence="4 8" id="KW-1133">Transmembrane helix</keyword>
<evidence type="ECO:0000313" key="10">
    <source>
        <dbReference type="EMBL" id="MCC3144565.1"/>
    </source>
</evidence>
<keyword evidence="5" id="KW-0560">Oxidoreductase</keyword>
<evidence type="ECO:0000256" key="4">
    <source>
        <dbReference type="ARBA" id="ARBA00022989"/>
    </source>
</evidence>
<evidence type="ECO:0000256" key="5">
    <source>
        <dbReference type="ARBA" id="ARBA00023002"/>
    </source>
</evidence>
<feature type="transmembrane region" description="Helical" evidence="8">
    <location>
        <begin position="284"/>
        <end position="303"/>
    </location>
</feature>
<feature type="transmembrane region" description="Helical" evidence="8">
    <location>
        <begin position="214"/>
        <end position="231"/>
    </location>
</feature>
<comment type="subcellular location">
    <subcellularLocation>
        <location evidence="1">Cell membrane</location>
        <topology evidence="1">Multi-pass membrane protein</topology>
    </subcellularLocation>
    <subcellularLocation>
        <location evidence="7">Membrane</location>
        <topology evidence="7">Multi-pass membrane protein</topology>
    </subcellularLocation>
</comment>
<accession>A0AAW4WU05</accession>
<dbReference type="PRINTS" id="PR01437">
    <property type="entry name" value="NUOXDRDTASE4"/>
</dbReference>
<evidence type="ECO:0000256" key="2">
    <source>
        <dbReference type="ARBA" id="ARBA00022475"/>
    </source>
</evidence>
<dbReference type="AlphaFoldDB" id="A0AAW4WU05"/>
<dbReference type="InterPro" id="IPR001750">
    <property type="entry name" value="ND/Mrp_TM"/>
</dbReference>
<organism evidence="10 11">
    <name type="scientific">Halanaerobium polyolivorans</name>
    <dbReference type="NCBI Taxonomy" id="2886943"/>
    <lineage>
        <taxon>Bacteria</taxon>
        <taxon>Bacillati</taxon>
        <taxon>Bacillota</taxon>
        <taxon>Clostridia</taxon>
        <taxon>Halanaerobiales</taxon>
        <taxon>Halanaerobiaceae</taxon>
        <taxon>Halanaerobium</taxon>
    </lineage>
</organism>
<dbReference type="RefSeq" id="WP_229344439.1">
    <property type="nucleotide sequence ID" value="NZ_JAJFAT010000004.1"/>
</dbReference>
<feature type="transmembrane region" description="Helical" evidence="8">
    <location>
        <begin position="489"/>
        <end position="509"/>
    </location>
</feature>
<name>A0AAW4WU05_9FIRM</name>
<evidence type="ECO:0000256" key="7">
    <source>
        <dbReference type="RuleBase" id="RU000320"/>
    </source>
</evidence>
<feature type="transmembrane region" description="Helical" evidence="8">
    <location>
        <begin position="97"/>
        <end position="117"/>
    </location>
</feature>
<keyword evidence="2" id="KW-1003">Cell membrane</keyword>
<protein>
    <submittedName>
        <fullName evidence="10">Complex I subunit 5 family protein</fullName>
    </submittedName>
</protein>
<reference evidence="10 11" key="1">
    <citation type="submission" date="2021-10" db="EMBL/GenBank/DDBJ databases">
        <authorList>
            <person name="Grouzdev D.S."/>
            <person name="Pantiukh K.S."/>
            <person name="Krutkina M.S."/>
        </authorList>
    </citation>
    <scope>NUCLEOTIDE SEQUENCE [LARGE SCALE GENOMIC DNA]</scope>
    <source>
        <strain evidence="10 11">Z-7514</strain>
    </source>
</reference>
<keyword evidence="3 7" id="KW-0812">Transmembrane</keyword>
<gene>
    <name evidence="10" type="ORF">LJ207_04405</name>
</gene>
<keyword evidence="11" id="KW-1185">Reference proteome</keyword>
<dbReference type="EMBL" id="JAJFAT010000004">
    <property type="protein sequence ID" value="MCC3144565.1"/>
    <property type="molecule type" value="Genomic_DNA"/>
</dbReference>
<dbReference type="InterPro" id="IPR003918">
    <property type="entry name" value="NADH_UbQ_OxRdtase"/>
</dbReference>
<evidence type="ECO:0000256" key="3">
    <source>
        <dbReference type="ARBA" id="ARBA00022692"/>
    </source>
</evidence>